<proteinExistence type="predicted"/>
<accession>A0ABR7LP24</accession>
<dbReference type="EMBL" id="JABVEC010000008">
    <property type="protein sequence ID" value="MBC6466539.1"/>
    <property type="molecule type" value="Genomic_DNA"/>
</dbReference>
<name>A0ABR7LP24_9ACTN</name>
<dbReference type="Gene3D" id="3.40.430.10">
    <property type="entry name" value="Dihydrofolate Reductase, subunit A"/>
    <property type="match status" value="1"/>
</dbReference>
<dbReference type="InterPro" id="IPR050765">
    <property type="entry name" value="Riboflavin_Biosynth_HTPR"/>
</dbReference>
<feature type="domain" description="Bacterial bifunctional deaminase-reductase C-terminal" evidence="4">
    <location>
        <begin position="33"/>
        <end position="224"/>
    </location>
</feature>
<keyword evidence="3" id="KW-0560">Oxidoreductase</keyword>
<dbReference type="RefSeq" id="WP_187243541.1">
    <property type="nucleotide sequence ID" value="NZ_BAAAOK010000009.1"/>
</dbReference>
<comment type="caution">
    <text evidence="5">The sequence shown here is derived from an EMBL/GenBank/DDBJ whole genome shotgun (WGS) entry which is preliminary data.</text>
</comment>
<dbReference type="SUPFAM" id="SSF53597">
    <property type="entry name" value="Dihydrofolate reductase-like"/>
    <property type="match status" value="1"/>
</dbReference>
<protein>
    <submittedName>
        <fullName evidence="5">Dihydrofolate reductase family protein</fullName>
    </submittedName>
</protein>
<keyword evidence="6" id="KW-1185">Reference proteome</keyword>
<organism evidence="5 6">
    <name type="scientific">Actinomadura alba</name>
    <dbReference type="NCBI Taxonomy" id="406431"/>
    <lineage>
        <taxon>Bacteria</taxon>
        <taxon>Bacillati</taxon>
        <taxon>Actinomycetota</taxon>
        <taxon>Actinomycetes</taxon>
        <taxon>Streptosporangiales</taxon>
        <taxon>Thermomonosporaceae</taxon>
        <taxon>Actinomadura</taxon>
    </lineage>
</organism>
<comment type="pathway">
    <text evidence="1">Cofactor biosynthesis; riboflavin biosynthesis.</text>
</comment>
<evidence type="ECO:0000256" key="1">
    <source>
        <dbReference type="ARBA" id="ARBA00005104"/>
    </source>
</evidence>
<evidence type="ECO:0000313" key="5">
    <source>
        <dbReference type="EMBL" id="MBC6466539.1"/>
    </source>
</evidence>
<dbReference type="Pfam" id="PF01872">
    <property type="entry name" value="RibD_C"/>
    <property type="match status" value="1"/>
</dbReference>
<dbReference type="InterPro" id="IPR024072">
    <property type="entry name" value="DHFR-like_dom_sf"/>
</dbReference>
<keyword evidence="2" id="KW-0521">NADP</keyword>
<dbReference type="InterPro" id="IPR002734">
    <property type="entry name" value="RibDG_C"/>
</dbReference>
<sequence length="274" mass="28680">MLHEEPGLPSGSLTSTLAMTYGGDLGFTESCLYANFVASLDGVVALGSQDPSSGSAISGGEPEDRFVMGLLRAFADVVLIGAGTLRATAGHRWTPEHVYPAAAADFADLRRRRGRTAGPELAVVTASGDVPTGHPGLRAGALIATTTAGARLLDKRPTAACTVVALGEGPTLRMADVLRVIRARGHTMVLTEGGPRLFGNLVRDHLVDELFLTVSPVVAGRAGTSRPGLVAGLELLPGRWETAELISVRGRASYLFLRYRLHRTHDRGGDHGGG</sequence>
<dbReference type="Proteomes" id="UP000805614">
    <property type="component" value="Unassembled WGS sequence"/>
</dbReference>
<evidence type="ECO:0000259" key="4">
    <source>
        <dbReference type="Pfam" id="PF01872"/>
    </source>
</evidence>
<reference evidence="5 6" key="1">
    <citation type="submission" date="2020-06" db="EMBL/GenBank/DDBJ databases">
        <title>Actinomadura xiongansis sp. nov., isolated from soil of Baiyangdian.</title>
        <authorList>
            <person name="Zhang X."/>
        </authorList>
    </citation>
    <scope>NUCLEOTIDE SEQUENCE [LARGE SCALE GENOMIC DNA]</scope>
    <source>
        <strain evidence="5 6">HBUM206468</strain>
    </source>
</reference>
<dbReference type="PANTHER" id="PTHR38011:SF7">
    <property type="entry name" value="2,5-DIAMINO-6-RIBOSYLAMINO-4(3H)-PYRIMIDINONE 5'-PHOSPHATE REDUCTASE"/>
    <property type="match status" value="1"/>
</dbReference>
<dbReference type="PANTHER" id="PTHR38011">
    <property type="entry name" value="DIHYDROFOLATE REDUCTASE FAMILY PROTEIN (AFU_ORTHOLOGUE AFUA_8G06820)"/>
    <property type="match status" value="1"/>
</dbReference>
<evidence type="ECO:0000256" key="2">
    <source>
        <dbReference type="ARBA" id="ARBA00022857"/>
    </source>
</evidence>
<evidence type="ECO:0000313" key="6">
    <source>
        <dbReference type="Proteomes" id="UP000805614"/>
    </source>
</evidence>
<gene>
    <name evidence="5" type="ORF">HKK74_13645</name>
</gene>
<evidence type="ECO:0000256" key="3">
    <source>
        <dbReference type="ARBA" id="ARBA00023002"/>
    </source>
</evidence>